<dbReference type="InterPro" id="IPR017943">
    <property type="entry name" value="Bactericidal_perm-incr_a/b_dom"/>
</dbReference>
<name>A0A9P4MK31_9PEZI</name>
<organism evidence="4 5">
    <name type="scientific">Myriangium duriaei CBS 260.36</name>
    <dbReference type="NCBI Taxonomy" id="1168546"/>
    <lineage>
        <taxon>Eukaryota</taxon>
        <taxon>Fungi</taxon>
        <taxon>Dikarya</taxon>
        <taxon>Ascomycota</taxon>
        <taxon>Pezizomycotina</taxon>
        <taxon>Dothideomycetes</taxon>
        <taxon>Dothideomycetidae</taxon>
        <taxon>Myriangiales</taxon>
        <taxon>Myriangiaceae</taxon>
        <taxon>Myriangium</taxon>
    </lineage>
</organism>
<dbReference type="Pfam" id="PF14613">
    <property type="entry name" value="HAM1_C"/>
    <property type="match status" value="1"/>
</dbReference>
<dbReference type="AlphaFoldDB" id="A0A9P4MK31"/>
<keyword evidence="5" id="KW-1185">Reference proteome</keyword>
<dbReference type="GO" id="GO:0008289">
    <property type="term" value="F:lipid binding"/>
    <property type="evidence" value="ECO:0007669"/>
    <property type="project" value="InterPro"/>
</dbReference>
<feature type="domain" description="HAM1-like C-terminal" evidence="2">
    <location>
        <begin position="742"/>
        <end position="800"/>
    </location>
</feature>
<proteinExistence type="predicted"/>
<evidence type="ECO:0000313" key="5">
    <source>
        <dbReference type="Proteomes" id="UP000799439"/>
    </source>
</evidence>
<dbReference type="Pfam" id="PF19343">
    <property type="entry name" value="HAM1_N"/>
    <property type="match status" value="2"/>
</dbReference>
<evidence type="ECO:0000259" key="3">
    <source>
        <dbReference type="Pfam" id="PF19343"/>
    </source>
</evidence>
<evidence type="ECO:0000313" key="4">
    <source>
        <dbReference type="EMBL" id="KAF2152714.1"/>
    </source>
</evidence>
<comment type="caution">
    <text evidence="4">The sequence shown here is derived from an EMBL/GenBank/DDBJ whole genome shotgun (WGS) entry which is preliminary data.</text>
</comment>
<dbReference type="OrthoDB" id="5407957at2759"/>
<gene>
    <name evidence="4" type="ORF">K461DRAFT_313350</name>
</gene>
<dbReference type="EMBL" id="ML996086">
    <property type="protein sequence ID" value="KAF2152714.1"/>
    <property type="molecule type" value="Genomic_DNA"/>
</dbReference>
<dbReference type="InterPro" id="IPR027842">
    <property type="entry name" value="HAM1-like_C"/>
</dbReference>
<feature type="region of interest" description="Disordered" evidence="1">
    <location>
        <begin position="335"/>
        <end position="369"/>
    </location>
</feature>
<dbReference type="SUPFAM" id="SSF55394">
    <property type="entry name" value="Bactericidal permeability-increasing protein, BPI"/>
    <property type="match status" value="1"/>
</dbReference>
<dbReference type="Proteomes" id="UP000799439">
    <property type="component" value="Unassembled WGS sequence"/>
</dbReference>
<dbReference type="PANTHER" id="PTHR31138:SF4">
    <property type="entry name" value="DUF5923 DOMAIN-CONTAINING PROTEIN"/>
    <property type="match status" value="1"/>
</dbReference>
<feature type="domain" description="HAM1-like N-terminal" evidence="3">
    <location>
        <begin position="396"/>
        <end position="729"/>
    </location>
</feature>
<dbReference type="InterPro" id="IPR045967">
    <property type="entry name" value="HAM1-like_N"/>
</dbReference>
<sequence>MTYNSIITKKTLGSVTSKGKSLALSAATRTDYWSRPDHVAGDLREPLEKAVVDNPDRIPDWADEVCASPKTPPQMRIDRLHSKHARCVWGDVGQWFTRQAGVTKVIKREAAPKASPQSRFPTILSLGRSTSNMTQNNTSSGVCLSLPTIKMSSCFGWRKSKADDREPLLPQYNDDTTLQAELHQKLHSYQMVRALTQGYMPSTEQTIVHLRTLLAADVLNPSDLELTDSGRQLVKFTKRWLQQFIELLQHKANKDQIQDFLWHLSRSRVRVDTAKIAQKASQSKLKANATAAYDSLNTVASLLLTNGDFRIFLSDLSTTVREVFRDTAHSVSNVAEDTARQIAPSEDQKNDLTNNADGQMPPPSGADLQNEVTDVSAAVGKGIARVAQDAEASAEEKLRGDEGHAMLERLKKAVVKLRRRPDYSESVSVLSIIAQRLVKTYSRVAEDTAAAVEDSVQENPDLDQALKNFWLLMRSFGDSEAWDKLEEQFKKVLTHLEKNPGLEDSVTQIATFVQKILTDPQFLDKAEANFKDLRRELREKESNSGFSEDLEAFLRQAEPTLRSVLEDEDVARLIQSTSKLFDILSPINAATNPELIHDSINVFVPALVDAVQHLPIPRLEVSTPEADILLENLIIQPGRTINHTSFLPYKLRVETYNDLEIRKARFKTVSKTSHFMTIKLDGLSVRADDVGFWLRAHSGIFRLADEGIVSFALDERGMDVHIDVEIAKERMESILSLRAVRVHIHKLNYNMRKSKFSWLSWIIKPLLRPILRKVLEKQMSQAIADFFHAANRELLFARERLRATRISDPNDLVTFFRAVSARLTPEEDPDLYTRVGFDEPGKGVFKGVYAPGSIAKVWHQEALEAAERIEEGRETRGWRNEIFDLQVANFT</sequence>
<accession>A0A9P4MK31</accession>
<evidence type="ECO:0008006" key="6">
    <source>
        <dbReference type="Google" id="ProtNLM"/>
    </source>
</evidence>
<evidence type="ECO:0000259" key="2">
    <source>
        <dbReference type="Pfam" id="PF14613"/>
    </source>
</evidence>
<reference evidence="4" key="1">
    <citation type="journal article" date="2020" name="Stud. Mycol.">
        <title>101 Dothideomycetes genomes: a test case for predicting lifestyles and emergence of pathogens.</title>
        <authorList>
            <person name="Haridas S."/>
            <person name="Albert R."/>
            <person name="Binder M."/>
            <person name="Bloem J."/>
            <person name="Labutti K."/>
            <person name="Salamov A."/>
            <person name="Andreopoulos B."/>
            <person name="Baker S."/>
            <person name="Barry K."/>
            <person name="Bills G."/>
            <person name="Bluhm B."/>
            <person name="Cannon C."/>
            <person name="Castanera R."/>
            <person name="Culley D."/>
            <person name="Daum C."/>
            <person name="Ezra D."/>
            <person name="Gonzalez J."/>
            <person name="Henrissat B."/>
            <person name="Kuo A."/>
            <person name="Liang C."/>
            <person name="Lipzen A."/>
            <person name="Lutzoni F."/>
            <person name="Magnuson J."/>
            <person name="Mondo S."/>
            <person name="Nolan M."/>
            <person name="Ohm R."/>
            <person name="Pangilinan J."/>
            <person name="Park H.-J."/>
            <person name="Ramirez L."/>
            <person name="Alfaro M."/>
            <person name="Sun H."/>
            <person name="Tritt A."/>
            <person name="Yoshinaga Y."/>
            <person name="Zwiers L.-H."/>
            <person name="Turgeon B."/>
            <person name="Goodwin S."/>
            <person name="Spatafora J."/>
            <person name="Crous P."/>
            <person name="Grigoriev I."/>
        </authorList>
    </citation>
    <scope>NUCLEOTIDE SEQUENCE</scope>
    <source>
        <strain evidence="4">CBS 260.36</strain>
    </source>
</reference>
<protein>
    <recommendedName>
        <fullName evidence="6">Bactericidal permeability-increasing protein</fullName>
    </recommendedName>
</protein>
<dbReference type="Gene3D" id="3.15.10.10">
    <property type="entry name" value="Bactericidal permeability-increasing protein, domain 1"/>
    <property type="match status" value="1"/>
</dbReference>
<feature type="domain" description="HAM1-like N-terminal" evidence="3">
    <location>
        <begin position="174"/>
        <end position="370"/>
    </location>
</feature>
<evidence type="ECO:0000256" key="1">
    <source>
        <dbReference type="SAM" id="MobiDB-lite"/>
    </source>
</evidence>
<dbReference type="PANTHER" id="PTHR31138">
    <property type="entry name" value="CHROMOSOME 19, WHOLE GENOME SHOTGUN SEQUENCE"/>
    <property type="match status" value="1"/>
</dbReference>